<proteinExistence type="predicted"/>
<dbReference type="GO" id="GO:0005634">
    <property type="term" value="C:nucleus"/>
    <property type="evidence" value="ECO:0007669"/>
    <property type="project" value="UniProtKB-SubCell"/>
</dbReference>
<evidence type="ECO:0000256" key="6">
    <source>
        <dbReference type="RuleBase" id="RU000682"/>
    </source>
</evidence>
<dbReference type="PANTHER" id="PTHR24333">
    <property type="entry name" value="HOMEO BOX HB9 LIKE A-RELATED"/>
    <property type="match status" value="1"/>
</dbReference>
<feature type="compositionally biased region" description="Polar residues" evidence="7">
    <location>
        <begin position="237"/>
        <end position="255"/>
    </location>
</feature>
<feature type="region of interest" description="Disordered" evidence="7">
    <location>
        <begin position="82"/>
        <end position="105"/>
    </location>
</feature>
<feature type="compositionally biased region" description="Polar residues" evidence="7">
    <location>
        <begin position="86"/>
        <end position="97"/>
    </location>
</feature>
<dbReference type="PRINTS" id="PR00031">
    <property type="entry name" value="HTHREPRESSR"/>
</dbReference>
<evidence type="ECO:0000313" key="9">
    <source>
        <dbReference type="EMBL" id="KAK7505133.1"/>
    </source>
</evidence>
<evidence type="ECO:0000313" key="10">
    <source>
        <dbReference type="Proteomes" id="UP001519460"/>
    </source>
</evidence>
<evidence type="ECO:0000256" key="1">
    <source>
        <dbReference type="ARBA" id="ARBA00004123"/>
    </source>
</evidence>
<dbReference type="InterPro" id="IPR050848">
    <property type="entry name" value="Homeobox_TF"/>
</dbReference>
<dbReference type="PROSITE" id="PS50071">
    <property type="entry name" value="HOMEOBOX_2"/>
    <property type="match status" value="1"/>
</dbReference>
<feature type="compositionally biased region" description="Acidic residues" evidence="7">
    <location>
        <begin position="336"/>
        <end position="348"/>
    </location>
</feature>
<feature type="region of interest" description="Disordered" evidence="7">
    <location>
        <begin position="329"/>
        <end position="348"/>
    </location>
</feature>
<dbReference type="PROSITE" id="PS00027">
    <property type="entry name" value="HOMEOBOX_1"/>
    <property type="match status" value="1"/>
</dbReference>
<dbReference type="PANTHER" id="PTHR24333:SF5">
    <property type="entry name" value="VENT HOMEOBOX"/>
    <property type="match status" value="1"/>
</dbReference>
<dbReference type="SMART" id="SM00389">
    <property type="entry name" value="HOX"/>
    <property type="match status" value="1"/>
</dbReference>
<keyword evidence="2 5" id="KW-0238">DNA-binding</keyword>
<dbReference type="SUPFAM" id="SSF46689">
    <property type="entry name" value="Homeodomain-like"/>
    <property type="match status" value="1"/>
</dbReference>
<evidence type="ECO:0000259" key="8">
    <source>
        <dbReference type="PROSITE" id="PS50071"/>
    </source>
</evidence>
<organism evidence="9 10">
    <name type="scientific">Batillaria attramentaria</name>
    <dbReference type="NCBI Taxonomy" id="370345"/>
    <lineage>
        <taxon>Eukaryota</taxon>
        <taxon>Metazoa</taxon>
        <taxon>Spiralia</taxon>
        <taxon>Lophotrochozoa</taxon>
        <taxon>Mollusca</taxon>
        <taxon>Gastropoda</taxon>
        <taxon>Caenogastropoda</taxon>
        <taxon>Sorbeoconcha</taxon>
        <taxon>Cerithioidea</taxon>
        <taxon>Batillariidae</taxon>
        <taxon>Batillaria</taxon>
    </lineage>
</organism>
<dbReference type="Pfam" id="PF00046">
    <property type="entry name" value="Homeodomain"/>
    <property type="match status" value="1"/>
</dbReference>
<evidence type="ECO:0000256" key="5">
    <source>
        <dbReference type="PROSITE-ProRule" id="PRU00108"/>
    </source>
</evidence>
<evidence type="ECO:0000256" key="2">
    <source>
        <dbReference type="ARBA" id="ARBA00023125"/>
    </source>
</evidence>
<reference evidence="9 10" key="1">
    <citation type="journal article" date="2023" name="Sci. Data">
        <title>Genome assembly of the Korean intertidal mud-creeper Batillaria attramentaria.</title>
        <authorList>
            <person name="Patra A.K."/>
            <person name="Ho P.T."/>
            <person name="Jun S."/>
            <person name="Lee S.J."/>
            <person name="Kim Y."/>
            <person name="Won Y.J."/>
        </authorList>
    </citation>
    <scope>NUCLEOTIDE SEQUENCE [LARGE SCALE GENOMIC DNA]</scope>
    <source>
        <strain evidence="9">Wonlab-2016</strain>
    </source>
</reference>
<dbReference type="Proteomes" id="UP001519460">
    <property type="component" value="Unassembled WGS sequence"/>
</dbReference>
<dbReference type="AlphaFoldDB" id="A0ABD0M091"/>
<protein>
    <recommendedName>
        <fullName evidence="8">Homeobox domain-containing protein</fullName>
    </recommendedName>
</protein>
<dbReference type="GO" id="GO:0003677">
    <property type="term" value="F:DNA binding"/>
    <property type="evidence" value="ECO:0007669"/>
    <property type="project" value="UniProtKB-UniRule"/>
</dbReference>
<dbReference type="InterPro" id="IPR017970">
    <property type="entry name" value="Homeobox_CS"/>
</dbReference>
<evidence type="ECO:0000256" key="3">
    <source>
        <dbReference type="ARBA" id="ARBA00023155"/>
    </source>
</evidence>
<feature type="region of interest" description="Disordered" evidence="7">
    <location>
        <begin position="121"/>
        <end position="161"/>
    </location>
</feature>
<feature type="region of interest" description="Disordered" evidence="7">
    <location>
        <begin position="177"/>
        <end position="282"/>
    </location>
</feature>
<keyword evidence="3 5" id="KW-0371">Homeobox</keyword>
<dbReference type="InterPro" id="IPR020479">
    <property type="entry name" value="HD_metazoa"/>
</dbReference>
<sequence>MELSLAVQSCKLDTFTDNRSEVVDINECFTPADEDKGIDEPIMDISSRTEMMNQRCDNTEMPLDSSSLQQFAFNSKTVVPECCDNEPQNSRKGNTGSKNEKQSDDGECLIKTLESENHTIKHDTFESLLSQNSPGKMTDPDGDDNTALCDSEQSSLPRREHPISSSCFAAVERDENKCSGAGNKHATSVSKVNMAKRLIPSTKPKDREKRRKTIANRKPESPNATLSTQYHDDATMAKNTSISDAAGSGTDQNYPNPDATCRDNSRPNRSVAPVPASLQPPVKPSFLITDILSDRFASPKKNNCDNYNDKCLELNKRFSLSHDSSHLQSLPHVVSEDDVDDHSDKYDDDEEDFCEKASGVQDMQSSLLLLRSKKPRKARTAFSEQQLRCLERSFDRQKYLSVQDRLELAAKLGLTDTQVKTWYQNRRTKWKRQTAVGLELLTEASNLAAVQRVLSTNPYWANFHPQAASVISSMDAMIPRAGHHASSNSSSADVTSSIGGVVSPRPQLPVSQAALFLPGLHAAASLSGALMGLSAGLEKRV</sequence>
<dbReference type="InterPro" id="IPR009057">
    <property type="entry name" value="Homeodomain-like_sf"/>
</dbReference>
<dbReference type="EMBL" id="JACVVK020000012">
    <property type="protein sequence ID" value="KAK7505133.1"/>
    <property type="molecule type" value="Genomic_DNA"/>
</dbReference>
<accession>A0ABD0M091</accession>
<gene>
    <name evidence="9" type="ORF">BaRGS_00003703</name>
</gene>
<comment type="caution">
    <text evidence="9">The sequence shown here is derived from an EMBL/GenBank/DDBJ whole genome shotgun (WGS) entry which is preliminary data.</text>
</comment>
<keyword evidence="10" id="KW-1185">Reference proteome</keyword>
<keyword evidence="4 5" id="KW-0539">Nucleus</keyword>
<dbReference type="InterPro" id="IPR000047">
    <property type="entry name" value="HTH_motif"/>
</dbReference>
<name>A0ABD0M091_9CAEN</name>
<dbReference type="CDD" id="cd00086">
    <property type="entry name" value="homeodomain"/>
    <property type="match status" value="1"/>
</dbReference>
<evidence type="ECO:0000256" key="4">
    <source>
        <dbReference type="ARBA" id="ARBA00023242"/>
    </source>
</evidence>
<feature type="DNA-binding region" description="Homeobox" evidence="5">
    <location>
        <begin position="375"/>
        <end position="434"/>
    </location>
</feature>
<evidence type="ECO:0000256" key="7">
    <source>
        <dbReference type="SAM" id="MobiDB-lite"/>
    </source>
</evidence>
<comment type="subcellular location">
    <subcellularLocation>
        <location evidence="1 5 6">Nucleus</location>
    </subcellularLocation>
</comment>
<dbReference type="PRINTS" id="PR00024">
    <property type="entry name" value="HOMEOBOX"/>
</dbReference>
<dbReference type="InterPro" id="IPR001356">
    <property type="entry name" value="HD"/>
</dbReference>
<feature type="domain" description="Homeobox" evidence="8">
    <location>
        <begin position="373"/>
        <end position="433"/>
    </location>
</feature>
<dbReference type="Gene3D" id="1.10.10.60">
    <property type="entry name" value="Homeodomain-like"/>
    <property type="match status" value="1"/>
</dbReference>